<accession>A0A6A7AK50</accession>
<dbReference type="AlphaFoldDB" id="A0A6A7AK50"/>
<evidence type="ECO:0000313" key="1">
    <source>
        <dbReference type="EMBL" id="KAF2833503.1"/>
    </source>
</evidence>
<name>A0A6A7AK50_9PLEO</name>
<gene>
    <name evidence="1" type="ORF">CC86DRAFT_10798</name>
</gene>
<sequence>MTGTSLEDHLKRPVTVNMRSSRIWLSFGSRNIGCQHQTRPNLCTESIQEAEDEHGFGL</sequence>
<proteinExistence type="predicted"/>
<dbReference type="EMBL" id="MU006216">
    <property type="protein sequence ID" value="KAF2833503.1"/>
    <property type="molecule type" value="Genomic_DNA"/>
</dbReference>
<dbReference type="Proteomes" id="UP000799424">
    <property type="component" value="Unassembled WGS sequence"/>
</dbReference>
<protein>
    <submittedName>
        <fullName evidence="1">Uncharacterized protein</fullName>
    </submittedName>
</protein>
<organism evidence="1 2">
    <name type="scientific">Ophiobolus disseminans</name>
    <dbReference type="NCBI Taxonomy" id="1469910"/>
    <lineage>
        <taxon>Eukaryota</taxon>
        <taxon>Fungi</taxon>
        <taxon>Dikarya</taxon>
        <taxon>Ascomycota</taxon>
        <taxon>Pezizomycotina</taxon>
        <taxon>Dothideomycetes</taxon>
        <taxon>Pleosporomycetidae</taxon>
        <taxon>Pleosporales</taxon>
        <taxon>Pleosporineae</taxon>
        <taxon>Phaeosphaeriaceae</taxon>
        <taxon>Ophiobolus</taxon>
    </lineage>
</organism>
<keyword evidence="2" id="KW-1185">Reference proteome</keyword>
<evidence type="ECO:0000313" key="2">
    <source>
        <dbReference type="Proteomes" id="UP000799424"/>
    </source>
</evidence>
<reference evidence="1" key="1">
    <citation type="journal article" date="2020" name="Stud. Mycol.">
        <title>101 Dothideomycetes genomes: a test case for predicting lifestyles and emergence of pathogens.</title>
        <authorList>
            <person name="Haridas S."/>
            <person name="Albert R."/>
            <person name="Binder M."/>
            <person name="Bloem J."/>
            <person name="Labutti K."/>
            <person name="Salamov A."/>
            <person name="Andreopoulos B."/>
            <person name="Baker S."/>
            <person name="Barry K."/>
            <person name="Bills G."/>
            <person name="Bluhm B."/>
            <person name="Cannon C."/>
            <person name="Castanera R."/>
            <person name="Culley D."/>
            <person name="Daum C."/>
            <person name="Ezra D."/>
            <person name="Gonzalez J."/>
            <person name="Henrissat B."/>
            <person name="Kuo A."/>
            <person name="Liang C."/>
            <person name="Lipzen A."/>
            <person name="Lutzoni F."/>
            <person name="Magnuson J."/>
            <person name="Mondo S."/>
            <person name="Nolan M."/>
            <person name="Ohm R."/>
            <person name="Pangilinan J."/>
            <person name="Park H.-J."/>
            <person name="Ramirez L."/>
            <person name="Alfaro M."/>
            <person name="Sun H."/>
            <person name="Tritt A."/>
            <person name="Yoshinaga Y."/>
            <person name="Zwiers L.-H."/>
            <person name="Turgeon B."/>
            <person name="Goodwin S."/>
            <person name="Spatafora J."/>
            <person name="Crous P."/>
            <person name="Grigoriev I."/>
        </authorList>
    </citation>
    <scope>NUCLEOTIDE SEQUENCE</scope>
    <source>
        <strain evidence="1">CBS 113818</strain>
    </source>
</reference>